<evidence type="ECO:0000256" key="4">
    <source>
        <dbReference type="ARBA" id="ARBA00022676"/>
    </source>
</evidence>
<dbReference type="InterPro" id="IPR035994">
    <property type="entry name" value="Nucleoside_phosphorylase_sf"/>
</dbReference>
<dbReference type="PANTHER" id="PTHR11904">
    <property type="entry name" value="METHYLTHIOADENOSINE/PURINE NUCLEOSIDE PHOSPHORYLASE"/>
    <property type="match status" value="1"/>
</dbReference>
<dbReference type="PROSITE" id="PS01240">
    <property type="entry name" value="PNP_MTAP_2"/>
    <property type="match status" value="1"/>
</dbReference>
<dbReference type="InterPro" id="IPR000845">
    <property type="entry name" value="Nucleoside_phosphorylase_d"/>
</dbReference>
<keyword evidence="9" id="KW-1185">Reference proteome</keyword>
<dbReference type="SUPFAM" id="SSF53167">
    <property type="entry name" value="Purine and uridine phosphorylases"/>
    <property type="match status" value="1"/>
</dbReference>
<evidence type="ECO:0000256" key="3">
    <source>
        <dbReference type="ARBA" id="ARBA00011233"/>
    </source>
</evidence>
<sequence length="273" mass="29813">MEQIIEKIAQTARFLEEKGFTGASTAIVLGTGLGSFIDRVQVLQQISYNDIPHFPTSTVESHKGKLILATAGNKKMLIMQGRFHYYEGYSMQQITFPVRVFKKLGITGLLLSNASGGMNPEFKKGDLVLLTDHINLQPENPLRGLNEPGLGARFPDMSQPYDTAISKLFIKTALELSVPLKQGIYVAVPGPNLETRAEYRFLRVIGADMVGMSTVPEVIVANQIGLRCAAVSVITDECDPDNLHPVNIEDIIAVAGKADQKLSAIFKGVVEQL</sequence>
<dbReference type="NCBIfam" id="TIGR01697">
    <property type="entry name" value="PNPH-PUNA-XAPA"/>
    <property type="match status" value="1"/>
</dbReference>
<dbReference type="InterPro" id="IPR018099">
    <property type="entry name" value="Purine_phosphorylase-2_CS"/>
</dbReference>
<keyword evidence="4 6" id="KW-0328">Glycosyltransferase</keyword>
<evidence type="ECO:0000256" key="1">
    <source>
        <dbReference type="ARBA" id="ARBA00005058"/>
    </source>
</evidence>
<dbReference type="InterPro" id="IPR011270">
    <property type="entry name" value="Pur_Nuc_Pase_Ino/Guo-sp"/>
</dbReference>
<evidence type="ECO:0000256" key="6">
    <source>
        <dbReference type="PIRNR" id="PIRNR000477"/>
    </source>
</evidence>
<evidence type="ECO:0000313" key="8">
    <source>
        <dbReference type="EMBL" id="OQP66766.1"/>
    </source>
</evidence>
<protein>
    <recommendedName>
        <fullName evidence="6">Purine nucleoside phosphorylase</fullName>
        <ecNumber evidence="6">2.4.2.1</ecNumber>
    </recommendedName>
    <alternativeName>
        <fullName evidence="6">Inosine-guanosine phosphorylase</fullName>
    </alternativeName>
</protein>
<dbReference type="GO" id="GO:0009116">
    <property type="term" value="P:nucleoside metabolic process"/>
    <property type="evidence" value="ECO:0007669"/>
    <property type="project" value="InterPro"/>
</dbReference>
<comment type="subunit">
    <text evidence="3">Homotrimer.</text>
</comment>
<dbReference type="AlphaFoldDB" id="A0A1V9G8G6"/>
<feature type="domain" description="Nucleoside phosphorylase" evidence="7">
    <location>
        <begin position="26"/>
        <end position="270"/>
    </location>
</feature>
<dbReference type="RefSeq" id="WP_081162463.1">
    <property type="nucleotide sequence ID" value="NZ_LWBP01000045.1"/>
</dbReference>
<dbReference type="Gene3D" id="3.40.50.1580">
    <property type="entry name" value="Nucleoside phosphorylase domain"/>
    <property type="match status" value="1"/>
</dbReference>
<keyword evidence="5 6" id="KW-0808">Transferase</keyword>
<dbReference type="PIRSF" id="PIRSF000477">
    <property type="entry name" value="PurNPase"/>
    <property type="match status" value="1"/>
</dbReference>
<dbReference type="STRING" id="550983.A4R26_13425"/>
<accession>A0A1V9G8G6</accession>
<dbReference type="NCBIfam" id="NF006054">
    <property type="entry name" value="PRK08202.1"/>
    <property type="match status" value="1"/>
</dbReference>
<dbReference type="GO" id="GO:0005737">
    <property type="term" value="C:cytoplasm"/>
    <property type="evidence" value="ECO:0007669"/>
    <property type="project" value="TreeGrafter"/>
</dbReference>
<comment type="caution">
    <text evidence="8">The sequence shown here is derived from an EMBL/GenBank/DDBJ whole genome shotgun (WGS) entry which is preliminary data.</text>
</comment>
<evidence type="ECO:0000256" key="2">
    <source>
        <dbReference type="ARBA" id="ARBA00006751"/>
    </source>
</evidence>
<evidence type="ECO:0000256" key="5">
    <source>
        <dbReference type="ARBA" id="ARBA00022679"/>
    </source>
</evidence>
<evidence type="ECO:0000313" key="9">
    <source>
        <dbReference type="Proteomes" id="UP000192276"/>
    </source>
</evidence>
<dbReference type="Pfam" id="PF01048">
    <property type="entry name" value="PNP_UDP_1"/>
    <property type="match status" value="1"/>
</dbReference>
<dbReference type="NCBIfam" id="TIGR01700">
    <property type="entry name" value="PNPH"/>
    <property type="match status" value="1"/>
</dbReference>
<dbReference type="InterPro" id="IPR011268">
    <property type="entry name" value="Purine_phosphorylase"/>
</dbReference>
<dbReference type="EMBL" id="LWBP01000045">
    <property type="protein sequence ID" value="OQP66766.1"/>
    <property type="molecule type" value="Genomic_DNA"/>
</dbReference>
<organism evidence="8 9">
    <name type="scientific">Niastella populi</name>
    <dbReference type="NCBI Taxonomy" id="550983"/>
    <lineage>
        <taxon>Bacteria</taxon>
        <taxon>Pseudomonadati</taxon>
        <taxon>Bacteroidota</taxon>
        <taxon>Chitinophagia</taxon>
        <taxon>Chitinophagales</taxon>
        <taxon>Chitinophagaceae</taxon>
        <taxon>Niastella</taxon>
    </lineage>
</organism>
<comment type="pathway">
    <text evidence="1 6">Purine metabolism; purine nucleoside salvage.</text>
</comment>
<dbReference type="EC" id="2.4.2.1" evidence="6"/>
<gene>
    <name evidence="8" type="ORF">A4R26_13425</name>
</gene>
<name>A0A1V9G8G6_9BACT</name>
<comment type="function">
    <text evidence="6">The purine nucleoside phosphorylases catalyze the phosphorolytic breakdown of the N-glycosidic bond in the beta-(deoxy)ribonucleoside molecules, with the formation of the corresponding free purine bases and pentose-1-phosphate.</text>
</comment>
<dbReference type="PANTHER" id="PTHR11904:SF9">
    <property type="entry name" value="PURINE NUCLEOSIDE PHOSPHORYLASE-RELATED"/>
    <property type="match status" value="1"/>
</dbReference>
<dbReference type="UniPathway" id="UPA00606"/>
<proteinExistence type="inferred from homology"/>
<dbReference type="CDD" id="cd09009">
    <property type="entry name" value="PNP-EcPNPII_like"/>
    <property type="match status" value="1"/>
</dbReference>
<dbReference type="OrthoDB" id="1523230at2"/>
<reference evidence="9" key="1">
    <citation type="submission" date="2016-04" db="EMBL/GenBank/DDBJ databases">
        <authorList>
            <person name="Chen L."/>
            <person name="Zhuang W."/>
            <person name="Wang G."/>
        </authorList>
    </citation>
    <scope>NUCLEOTIDE SEQUENCE [LARGE SCALE GENOMIC DNA]</scope>
    <source>
        <strain evidence="9">208</strain>
    </source>
</reference>
<dbReference type="GO" id="GO:0004731">
    <property type="term" value="F:purine-nucleoside phosphorylase activity"/>
    <property type="evidence" value="ECO:0007669"/>
    <property type="project" value="UniProtKB-EC"/>
</dbReference>
<evidence type="ECO:0000259" key="7">
    <source>
        <dbReference type="Pfam" id="PF01048"/>
    </source>
</evidence>
<comment type="similarity">
    <text evidence="2 6">Belongs to the PNP/MTAP phosphorylase family.</text>
</comment>
<dbReference type="Proteomes" id="UP000192276">
    <property type="component" value="Unassembled WGS sequence"/>
</dbReference>